<sequence>MVQSVLGSLLLGYRPLWNQSRRLAAVQLYVQSDGAAVVDAPHLLRTLQELWSASSPPLLLSPQTPQLLNDLLAQAPRGSPWIEVRSEWLDDAAVLAQVQAAHQRGLKLVWRGELHRLPEPGIAGCFDNSLLTLSAADAMAALKTGAAAPRAGSAAAQPAPAQAQTQPSPVLAGQMYENVASRALMAHCLDRHKALALAGWPSEDVLYEQRHQPPQPGHETVLKLMKAIDAEQSLEAFEQILGEDPLLAYRFMVYTNSAALGLRTGVDSLRRGLVMMGYGSLKRWLSDQLPHASTDPNLQPIRESMVLRARLTERLLDAGVENDLRREIYLCGLLSQMDDLLGEPLGAILRRLPLSERIYDATVLHTGPYAASLEMACALETDNAAAIRQLCETHEMDLEEVNRGLLRVLADLDVKRGG</sequence>
<dbReference type="STRING" id="187868.SAMN05192589_1185"/>
<dbReference type="Pfam" id="PF08668">
    <property type="entry name" value="HDOD"/>
    <property type="match status" value="1"/>
</dbReference>
<dbReference type="Gene3D" id="1.10.3210.10">
    <property type="entry name" value="Hypothetical protein af1432"/>
    <property type="match status" value="1"/>
</dbReference>
<reference evidence="2 3" key="1">
    <citation type="submission" date="2016-10" db="EMBL/GenBank/DDBJ databases">
        <authorList>
            <person name="de Groot N.N."/>
        </authorList>
    </citation>
    <scope>NUCLEOTIDE SEQUENCE [LARGE SCALE GENOMIC DNA]</scope>
    <source>
        <strain evidence="2 3">DSM 16619</strain>
    </source>
</reference>
<dbReference type="InterPro" id="IPR013976">
    <property type="entry name" value="HDOD"/>
</dbReference>
<dbReference type="RefSeq" id="WP_092745649.1">
    <property type="nucleotide sequence ID" value="NZ_FMZC01000018.1"/>
</dbReference>
<protein>
    <submittedName>
        <fullName evidence="2">HDOD domain-containing protein</fullName>
    </submittedName>
</protein>
<dbReference type="PANTHER" id="PTHR33525:SF4">
    <property type="entry name" value="CYCLIC DI-GMP PHOSPHODIESTERASE CDGJ"/>
    <property type="match status" value="1"/>
</dbReference>
<keyword evidence="3" id="KW-1185">Reference proteome</keyword>
<dbReference type="PROSITE" id="PS51833">
    <property type="entry name" value="HDOD"/>
    <property type="match status" value="1"/>
</dbReference>
<dbReference type="InterPro" id="IPR052340">
    <property type="entry name" value="RNase_Y/CdgJ"/>
</dbReference>
<gene>
    <name evidence="2" type="ORF">SAMN05192589_1185</name>
</gene>
<dbReference type="SUPFAM" id="SSF109604">
    <property type="entry name" value="HD-domain/PDEase-like"/>
    <property type="match status" value="1"/>
</dbReference>
<name>A0A1G7D2M0_9BURK</name>
<dbReference type="EMBL" id="FMZC01000018">
    <property type="protein sequence ID" value="SDE45769.1"/>
    <property type="molecule type" value="Genomic_DNA"/>
</dbReference>
<organism evidence="2 3">
    <name type="scientific">Paracidovorax valerianellae</name>
    <dbReference type="NCBI Taxonomy" id="187868"/>
    <lineage>
        <taxon>Bacteria</taxon>
        <taxon>Pseudomonadati</taxon>
        <taxon>Pseudomonadota</taxon>
        <taxon>Betaproteobacteria</taxon>
        <taxon>Burkholderiales</taxon>
        <taxon>Comamonadaceae</taxon>
        <taxon>Paracidovorax</taxon>
    </lineage>
</organism>
<evidence type="ECO:0000313" key="2">
    <source>
        <dbReference type="EMBL" id="SDE45769.1"/>
    </source>
</evidence>
<dbReference type="Proteomes" id="UP000198781">
    <property type="component" value="Unassembled WGS sequence"/>
</dbReference>
<evidence type="ECO:0000313" key="3">
    <source>
        <dbReference type="Proteomes" id="UP000198781"/>
    </source>
</evidence>
<dbReference type="OrthoDB" id="9804751at2"/>
<dbReference type="AlphaFoldDB" id="A0A1G7D2M0"/>
<evidence type="ECO:0000259" key="1">
    <source>
        <dbReference type="PROSITE" id="PS51833"/>
    </source>
</evidence>
<proteinExistence type="predicted"/>
<accession>A0A1G7D2M0</accession>
<dbReference type="PANTHER" id="PTHR33525">
    <property type="match status" value="1"/>
</dbReference>
<feature type="domain" description="HDOD" evidence="1">
    <location>
        <begin position="214"/>
        <end position="400"/>
    </location>
</feature>